<gene>
    <name evidence="2" type="ORF">ACN38_g12884</name>
</gene>
<dbReference type="OrthoDB" id="4369520at2759"/>
<dbReference type="Pfam" id="PF12511">
    <property type="entry name" value="DUF3716"/>
    <property type="match status" value="1"/>
</dbReference>
<organism evidence="2 3">
    <name type="scientific">Penicillium nordicum</name>
    <dbReference type="NCBI Taxonomy" id="229535"/>
    <lineage>
        <taxon>Eukaryota</taxon>
        <taxon>Fungi</taxon>
        <taxon>Dikarya</taxon>
        <taxon>Ascomycota</taxon>
        <taxon>Pezizomycotina</taxon>
        <taxon>Eurotiomycetes</taxon>
        <taxon>Eurotiomycetidae</taxon>
        <taxon>Eurotiales</taxon>
        <taxon>Aspergillaceae</taxon>
        <taxon>Penicillium</taxon>
    </lineage>
</organism>
<evidence type="ECO:0000313" key="2">
    <source>
        <dbReference type="EMBL" id="KOS36376.1"/>
    </source>
</evidence>
<feature type="region of interest" description="Disordered" evidence="1">
    <location>
        <begin position="174"/>
        <end position="194"/>
    </location>
</feature>
<dbReference type="InterPro" id="IPR022190">
    <property type="entry name" value="DUF3716"/>
</dbReference>
<proteinExistence type="predicted"/>
<reference evidence="2 3" key="1">
    <citation type="submission" date="2015-08" db="EMBL/GenBank/DDBJ databases">
        <title>Genome sequencing of Penicillium nordicum.</title>
        <authorList>
            <person name="Nguyen H.D."/>
            <person name="Seifert K.A."/>
        </authorList>
    </citation>
    <scope>NUCLEOTIDE SEQUENCE [LARGE SCALE GENOMIC DNA]</scope>
    <source>
        <strain evidence="2 3">DAOMC 185683</strain>
    </source>
</reference>
<evidence type="ECO:0000313" key="3">
    <source>
        <dbReference type="Proteomes" id="UP000037696"/>
    </source>
</evidence>
<keyword evidence="3" id="KW-1185">Reference proteome</keyword>
<accession>A0A0M8NNY7</accession>
<feature type="region of interest" description="Disordered" evidence="1">
    <location>
        <begin position="1"/>
        <end position="41"/>
    </location>
</feature>
<protein>
    <submittedName>
        <fullName evidence="2">Uncharacterized protein</fullName>
    </submittedName>
</protein>
<dbReference type="STRING" id="229535.A0A0M8NNY7"/>
<name>A0A0M8NNY7_9EURO</name>
<feature type="compositionally biased region" description="Low complexity" evidence="1">
    <location>
        <begin position="179"/>
        <end position="191"/>
    </location>
</feature>
<evidence type="ECO:0000256" key="1">
    <source>
        <dbReference type="SAM" id="MobiDB-lite"/>
    </source>
</evidence>
<dbReference type="EMBL" id="LHQQ01000474">
    <property type="protein sequence ID" value="KOS36376.1"/>
    <property type="molecule type" value="Genomic_DNA"/>
</dbReference>
<sequence length="283" mass="30829">MLESMMPFPSAEDDPKTTDISSSLPRSPPPQDSPLEAPLVGDNGLRAGFWARRAKQCPWQKAVGPGKRPWEKLYALLALPVQREPALRRERNPSDFDNHVAQKKANIEALLAQTVGTSVPIDAHCDHYQRENGQFTSCVVVPSLAKTMPECANCHWGGVGHRCKFAKAAQKAGISGANSPSSSKDTSSNVSETLEDPVPAINNAAYTKVKPQTLVQQPNQLEELVEYHNRLVVRKAEILGAIAVKQLAADRLDEEMDAVELRIIEAQEANVKNAAAAVDPNTQ</sequence>
<dbReference type="AlphaFoldDB" id="A0A0M8NNY7"/>
<dbReference type="Proteomes" id="UP000037696">
    <property type="component" value="Unassembled WGS sequence"/>
</dbReference>
<comment type="caution">
    <text evidence="2">The sequence shown here is derived from an EMBL/GenBank/DDBJ whole genome shotgun (WGS) entry which is preliminary data.</text>
</comment>